<evidence type="ECO:0000256" key="3">
    <source>
        <dbReference type="ARBA" id="ARBA00022525"/>
    </source>
</evidence>
<dbReference type="InterPro" id="IPR033906">
    <property type="entry name" value="Lipase_N"/>
</dbReference>
<name>A0AAN7SRQ9_9COLE</name>
<feature type="signal peptide" evidence="5">
    <location>
        <begin position="1"/>
        <end position="18"/>
    </location>
</feature>
<dbReference type="GO" id="GO:0016298">
    <property type="term" value="F:lipase activity"/>
    <property type="evidence" value="ECO:0007669"/>
    <property type="project" value="InterPro"/>
</dbReference>
<comment type="subcellular location">
    <subcellularLocation>
        <location evidence="1">Secreted</location>
    </subcellularLocation>
</comment>
<evidence type="ECO:0000313" key="8">
    <source>
        <dbReference type="Proteomes" id="UP001353858"/>
    </source>
</evidence>
<dbReference type="GO" id="GO:0005615">
    <property type="term" value="C:extracellular space"/>
    <property type="evidence" value="ECO:0007669"/>
    <property type="project" value="TreeGrafter"/>
</dbReference>
<sequence>MKTSIIIIPLILCAVTNAYDSNQYDDKTTLASLPVDVVQDVIAILTNQKLAKVLDCEDPAPSDIDLLLYSRNNKQDAIVLDPTQPAPIAPNRKLVLIIHGWLQSEDGYKMQELKDAYLDRLDVNVVIVGWNKLAVDLYSRATCKLPKIAKIVATFLYTTSQQTGVDFKDIHVVGHSLGGQMAGFIGKSTQKMYGQKIGRITGLDPAGPLYIDTTKEEHLYETDASFVDVIHTNGGVFGYIDTCGHADFFVNCGSMQPGCARVDIDINGLMNMPMLLIGCPHFRAMDLMVEAVLTNNFKAVPCRYCPLGCPPVLSAFAERTTMGQQCPSDARGRFYVITDFKSPYAVGLKPKSKTMKHNTTRNCHKHFDPKDKIRIVSETQRNGQLFEIPNEVIHDVANFIFGTLDVFVSGCPRVNPKHIKYAYFNQQNKKTPIILNKTNVIKIQAQTPTKIILHGWFGAALGPTAISLKDAYLTRGDYNVIFVNWEHYANVNYAQAICSLPNLGNVVGDFVYNLYRIGIFELNSTHIIGHSLGAHLAGYIGQRIQYQTKGKKLHRITGLDAAGPGFLGFPSHNRLDSSDAFFVDAIHTNGAQFGYPRNYGNVDFYPNCGLFQPGCLDYDIADKTTLFQQTVENRLLTRFGKLLSSPTSVLSVPTGKLLSFAVSWIKDVDVEELGLESADVLCSKSSDNGSIVVEVVVKRISSDDGDI</sequence>
<proteinExistence type="inferred from homology"/>
<feature type="chain" id="PRO_5042950775" description="Lipase domain-containing protein" evidence="5">
    <location>
        <begin position="19"/>
        <end position="707"/>
    </location>
</feature>
<dbReference type="GO" id="GO:0016042">
    <property type="term" value="P:lipid catabolic process"/>
    <property type="evidence" value="ECO:0007669"/>
    <property type="project" value="TreeGrafter"/>
</dbReference>
<comment type="similarity">
    <text evidence="2 4">Belongs to the AB hydrolase superfamily. Lipase family.</text>
</comment>
<dbReference type="InterPro" id="IPR013818">
    <property type="entry name" value="Lipase"/>
</dbReference>
<dbReference type="CDD" id="cd00707">
    <property type="entry name" value="Pancreat_lipase_like"/>
    <property type="match status" value="1"/>
</dbReference>
<evidence type="ECO:0000256" key="2">
    <source>
        <dbReference type="ARBA" id="ARBA00010701"/>
    </source>
</evidence>
<dbReference type="PRINTS" id="PR00821">
    <property type="entry name" value="TAGLIPASE"/>
</dbReference>
<dbReference type="Pfam" id="PF00151">
    <property type="entry name" value="Lipase"/>
    <property type="match status" value="2"/>
</dbReference>
<evidence type="ECO:0000259" key="6">
    <source>
        <dbReference type="Pfam" id="PF00151"/>
    </source>
</evidence>
<dbReference type="Gene3D" id="3.40.50.1820">
    <property type="entry name" value="alpha/beta hydrolase"/>
    <property type="match status" value="2"/>
</dbReference>
<organism evidence="7 8">
    <name type="scientific">Aquatica leii</name>
    <dbReference type="NCBI Taxonomy" id="1421715"/>
    <lineage>
        <taxon>Eukaryota</taxon>
        <taxon>Metazoa</taxon>
        <taxon>Ecdysozoa</taxon>
        <taxon>Arthropoda</taxon>
        <taxon>Hexapoda</taxon>
        <taxon>Insecta</taxon>
        <taxon>Pterygota</taxon>
        <taxon>Neoptera</taxon>
        <taxon>Endopterygota</taxon>
        <taxon>Coleoptera</taxon>
        <taxon>Polyphaga</taxon>
        <taxon>Elateriformia</taxon>
        <taxon>Elateroidea</taxon>
        <taxon>Lampyridae</taxon>
        <taxon>Luciolinae</taxon>
        <taxon>Aquatica</taxon>
    </lineage>
</organism>
<evidence type="ECO:0000256" key="1">
    <source>
        <dbReference type="ARBA" id="ARBA00004613"/>
    </source>
</evidence>
<feature type="domain" description="Lipase" evidence="6">
    <location>
        <begin position="57"/>
        <end position="303"/>
    </location>
</feature>
<keyword evidence="3" id="KW-0964">Secreted</keyword>
<dbReference type="Proteomes" id="UP001353858">
    <property type="component" value="Unassembled WGS sequence"/>
</dbReference>
<dbReference type="InterPro" id="IPR029058">
    <property type="entry name" value="AB_hydrolase_fold"/>
</dbReference>
<dbReference type="PANTHER" id="PTHR11610:SF173">
    <property type="entry name" value="LIPASE DOMAIN-CONTAINING PROTEIN-RELATED"/>
    <property type="match status" value="1"/>
</dbReference>
<dbReference type="InterPro" id="IPR000734">
    <property type="entry name" value="TAG_lipase"/>
</dbReference>
<dbReference type="AlphaFoldDB" id="A0AAN7SRQ9"/>
<dbReference type="EMBL" id="JARPUR010000001">
    <property type="protein sequence ID" value="KAK4887578.1"/>
    <property type="molecule type" value="Genomic_DNA"/>
</dbReference>
<dbReference type="SUPFAM" id="SSF53474">
    <property type="entry name" value="alpha/beta-Hydrolases"/>
    <property type="match status" value="2"/>
</dbReference>
<comment type="caution">
    <text evidence="7">The sequence shown here is derived from an EMBL/GenBank/DDBJ whole genome shotgun (WGS) entry which is preliminary data.</text>
</comment>
<evidence type="ECO:0000256" key="5">
    <source>
        <dbReference type="SAM" id="SignalP"/>
    </source>
</evidence>
<dbReference type="PANTHER" id="PTHR11610">
    <property type="entry name" value="LIPASE"/>
    <property type="match status" value="1"/>
</dbReference>
<evidence type="ECO:0000256" key="4">
    <source>
        <dbReference type="RuleBase" id="RU004262"/>
    </source>
</evidence>
<evidence type="ECO:0000313" key="7">
    <source>
        <dbReference type="EMBL" id="KAK4887578.1"/>
    </source>
</evidence>
<feature type="domain" description="Lipase" evidence="6">
    <location>
        <begin position="439"/>
        <end position="616"/>
    </location>
</feature>
<keyword evidence="8" id="KW-1185">Reference proteome</keyword>
<dbReference type="GO" id="GO:0017171">
    <property type="term" value="F:serine hydrolase activity"/>
    <property type="evidence" value="ECO:0007669"/>
    <property type="project" value="TreeGrafter"/>
</dbReference>
<reference evidence="8" key="1">
    <citation type="submission" date="2023-01" db="EMBL/GenBank/DDBJ databases">
        <title>Key to firefly adult light organ development and bioluminescence: homeobox transcription factors regulate luciferase expression and transportation to peroxisome.</title>
        <authorList>
            <person name="Fu X."/>
        </authorList>
    </citation>
    <scope>NUCLEOTIDE SEQUENCE [LARGE SCALE GENOMIC DNA]</scope>
</reference>
<keyword evidence="5" id="KW-0732">Signal</keyword>
<accession>A0AAN7SRQ9</accession>
<gene>
    <name evidence="7" type="ORF">RN001_003849</name>
</gene>
<protein>
    <recommendedName>
        <fullName evidence="6">Lipase domain-containing protein</fullName>
    </recommendedName>
</protein>